<feature type="chain" id="PRO_5040955878" evidence="2">
    <location>
        <begin position="19"/>
        <end position="192"/>
    </location>
</feature>
<keyword evidence="4" id="KW-1185">Reference proteome</keyword>
<evidence type="ECO:0000313" key="4">
    <source>
        <dbReference type="Proteomes" id="UP001140094"/>
    </source>
</evidence>
<protein>
    <submittedName>
        <fullName evidence="3">Uncharacterized protein</fullName>
    </submittedName>
</protein>
<reference evidence="3" key="1">
    <citation type="submission" date="2022-07" db="EMBL/GenBank/DDBJ databases">
        <title>Phylogenomic reconstructions and comparative analyses of Kickxellomycotina fungi.</title>
        <authorList>
            <person name="Reynolds N.K."/>
            <person name="Stajich J.E."/>
            <person name="Barry K."/>
            <person name="Grigoriev I.V."/>
            <person name="Crous P."/>
            <person name="Smith M.E."/>
        </authorList>
    </citation>
    <scope>NUCLEOTIDE SEQUENCE</scope>
    <source>
        <strain evidence="3">NRRL 1565</strain>
    </source>
</reference>
<feature type="signal peptide" evidence="2">
    <location>
        <begin position="1"/>
        <end position="18"/>
    </location>
</feature>
<feature type="compositionally biased region" description="Basic and acidic residues" evidence="1">
    <location>
        <begin position="59"/>
        <end position="93"/>
    </location>
</feature>
<feature type="region of interest" description="Disordered" evidence="1">
    <location>
        <begin position="30"/>
        <end position="100"/>
    </location>
</feature>
<organism evidence="3 4">
    <name type="scientific">Coemansia guatemalensis</name>
    <dbReference type="NCBI Taxonomy" id="2761395"/>
    <lineage>
        <taxon>Eukaryota</taxon>
        <taxon>Fungi</taxon>
        <taxon>Fungi incertae sedis</taxon>
        <taxon>Zoopagomycota</taxon>
        <taxon>Kickxellomycotina</taxon>
        <taxon>Kickxellomycetes</taxon>
        <taxon>Kickxellales</taxon>
        <taxon>Kickxellaceae</taxon>
        <taxon>Coemansia</taxon>
    </lineage>
</organism>
<dbReference type="EMBL" id="JANBUO010000906">
    <property type="protein sequence ID" value="KAJ2800893.1"/>
    <property type="molecule type" value="Genomic_DNA"/>
</dbReference>
<evidence type="ECO:0000256" key="1">
    <source>
        <dbReference type="SAM" id="MobiDB-lite"/>
    </source>
</evidence>
<sequence length="192" mass="20507">MRVSLVLSLLSVAIAVTALPAANGNAGAVAGGLSHMKRDDPPANSKPTESRPPPPPEHPPSDDSHKEEHKEAPQPPKDTNEHPKENNGDHGPRPEPNNQPVHQHIEHIEHPGGNPNNIDHFTHDIVNDDKNGVHSNIVQHVSVSGNNIKGKPAVKVVEGDKGIVVNGKGNKVVLPDGFWKQFGPDGSLIITH</sequence>
<gene>
    <name evidence="3" type="ORF">H4R20_003889</name>
</gene>
<comment type="caution">
    <text evidence="3">The sequence shown here is derived from an EMBL/GenBank/DDBJ whole genome shotgun (WGS) entry which is preliminary data.</text>
</comment>
<proteinExistence type="predicted"/>
<dbReference type="AlphaFoldDB" id="A0A9W8LTA5"/>
<evidence type="ECO:0000256" key="2">
    <source>
        <dbReference type="SAM" id="SignalP"/>
    </source>
</evidence>
<name>A0A9W8LTA5_9FUNG</name>
<dbReference type="OrthoDB" id="5592749at2759"/>
<accession>A0A9W8LTA5</accession>
<keyword evidence="2" id="KW-0732">Signal</keyword>
<dbReference type="Proteomes" id="UP001140094">
    <property type="component" value="Unassembled WGS sequence"/>
</dbReference>
<evidence type="ECO:0000313" key="3">
    <source>
        <dbReference type="EMBL" id="KAJ2800893.1"/>
    </source>
</evidence>